<evidence type="ECO:0008006" key="3">
    <source>
        <dbReference type="Google" id="ProtNLM"/>
    </source>
</evidence>
<sequence>MDCDKITEVLFHNINIQLIIVKHFINKMQAVSIGNIINVINFLAFRPFPYLTLYSATQSFLLNSFEGIAKVSRKK</sequence>
<dbReference type="InterPro" id="IPR036291">
    <property type="entry name" value="NAD(P)-bd_dom_sf"/>
</dbReference>
<gene>
    <name evidence="1" type="ORF">EIC27_03525</name>
</gene>
<protein>
    <recommendedName>
        <fullName evidence="3">SDR family NAD(P)-dependent oxidoreductase</fullName>
    </recommendedName>
</protein>
<keyword evidence="2" id="KW-1185">Reference proteome</keyword>
<evidence type="ECO:0000313" key="1">
    <source>
        <dbReference type="EMBL" id="RST66646.1"/>
    </source>
</evidence>
<accession>A0A429XKH0</accession>
<organism evidence="1 2">
    <name type="scientific">Candidatus Aquarickettsia rohweri</name>
    <dbReference type="NCBI Taxonomy" id="2602574"/>
    <lineage>
        <taxon>Bacteria</taxon>
        <taxon>Pseudomonadati</taxon>
        <taxon>Pseudomonadota</taxon>
        <taxon>Alphaproteobacteria</taxon>
        <taxon>Rickettsiales</taxon>
        <taxon>Candidatus Midichloriaceae</taxon>
        <taxon>Candidatus Aquarickettsia</taxon>
    </lineage>
</organism>
<proteinExistence type="predicted"/>
<dbReference type="Proteomes" id="UP000279470">
    <property type="component" value="Unassembled WGS sequence"/>
</dbReference>
<name>A0A429XKH0_9RICK</name>
<dbReference type="SUPFAM" id="SSF51735">
    <property type="entry name" value="NAD(P)-binding Rossmann-fold domains"/>
    <property type="match status" value="1"/>
</dbReference>
<comment type="caution">
    <text evidence="1">The sequence shown here is derived from an EMBL/GenBank/DDBJ whole genome shotgun (WGS) entry which is preliminary data.</text>
</comment>
<evidence type="ECO:0000313" key="2">
    <source>
        <dbReference type="Proteomes" id="UP000279470"/>
    </source>
</evidence>
<reference evidence="2" key="1">
    <citation type="submission" date="2018-11" db="EMBL/GenBank/DDBJ databases">
        <title>Phylogenetic, genomic, and biogeographic characterization of a novel and ubiquitous marine invertebrate-associated Rickettsiales parasite, Candidatus Marinoinvertebrata rohwerii, gen. nov., sp. nov.</title>
        <authorList>
            <person name="Klinges J.G."/>
            <person name="Rosales S.M."/>
            <person name="Mcminds R."/>
            <person name="Shaver E.C."/>
            <person name="Shantz A."/>
            <person name="Peters E.C."/>
            <person name="Burkepile D.E."/>
            <person name="Silliman B.R."/>
            <person name="Vega Thurber R.L."/>
        </authorList>
    </citation>
    <scope>NUCLEOTIDE SEQUENCE [LARGE SCALE GENOMIC DNA]</scope>
    <source>
        <strain evidence="2">a_cerv_44</strain>
    </source>
</reference>
<dbReference type="OrthoDB" id="8477999at2"/>
<dbReference type="EMBL" id="RXFM01000041">
    <property type="protein sequence ID" value="RST66646.1"/>
    <property type="molecule type" value="Genomic_DNA"/>
</dbReference>
<dbReference type="AlphaFoldDB" id="A0A429XKH0"/>